<evidence type="ECO:0000256" key="1">
    <source>
        <dbReference type="SAM" id="MobiDB-lite"/>
    </source>
</evidence>
<feature type="compositionally biased region" description="Low complexity" evidence="1">
    <location>
        <begin position="121"/>
        <end position="134"/>
    </location>
</feature>
<feature type="compositionally biased region" description="Basic and acidic residues" evidence="1">
    <location>
        <begin position="135"/>
        <end position="157"/>
    </location>
</feature>
<gene>
    <name evidence="2" type="ORF">HII17_15800</name>
</gene>
<organism evidence="2 3">
    <name type="scientific">Thalassotalea algicola</name>
    <dbReference type="NCBI Taxonomy" id="2716224"/>
    <lineage>
        <taxon>Bacteria</taxon>
        <taxon>Pseudomonadati</taxon>
        <taxon>Pseudomonadota</taxon>
        <taxon>Gammaproteobacteria</taxon>
        <taxon>Alteromonadales</taxon>
        <taxon>Colwelliaceae</taxon>
        <taxon>Thalassotalea</taxon>
    </lineage>
</organism>
<dbReference type="RefSeq" id="WP_169076346.1">
    <property type="nucleotide sequence ID" value="NZ_JABBXH010000006.1"/>
</dbReference>
<feature type="compositionally biased region" description="Low complexity" evidence="1">
    <location>
        <begin position="92"/>
        <end position="102"/>
    </location>
</feature>
<reference evidence="2 3" key="1">
    <citation type="submission" date="2020-04" db="EMBL/GenBank/DDBJ databases">
        <title>Thalassotalea sp. M1531, isolated from the surface of marine red alga.</title>
        <authorList>
            <person name="Pang L."/>
            <person name="Lu D.-C."/>
        </authorList>
    </citation>
    <scope>NUCLEOTIDE SEQUENCE [LARGE SCALE GENOMIC DNA]</scope>
    <source>
        <strain evidence="2 3">M1531</strain>
    </source>
</reference>
<feature type="region of interest" description="Disordered" evidence="1">
    <location>
        <begin position="1"/>
        <end position="178"/>
    </location>
</feature>
<name>A0A7Y0Q8A5_9GAMM</name>
<feature type="compositionally biased region" description="Polar residues" evidence="1">
    <location>
        <begin position="111"/>
        <end position="120"/>
    </location>
</feature>
<sequence>MNITPHANNLPLATVVNPPTDSLRRDNVQREVISQTAAMNPSAAEKGVASEKERVKTPAQNIEEGVDFSAIQEQAELENSTINEREQRQGNEQESAQQNSQQEDLEPEAQSAETSDSTQASPSSEGSEDSTSPTPEERAIIRELEARDLEVRTHEQAHAAVGGRYTGAPSYSYETGPDGKRYAVEGEVSVDLSKPSSPEETIAKMRKVYDAALAPANPSTQDLRVAAEASRTIAPAQSELLQQQLSKESDENDLSKPLGGGGPQIESLNSDESIESGEFDNLIDSTIAAQEAISPSRDQEIDRRAVRIETFYLNINQAYERPSRSQFELTA</sequence>
<evidence type="ECO:0000313" key="3">
    <source>
        <dbReference type="Proteomes" id="UP000568664"/>
    </source>
</evidence>
<proteinExistence type="predicted"/>
<evidence type="ECO:0000313" key="2">
    <source>
        <dbReference type="EMBL" id="NMP33021.1"/>
    </source>
</evidence>
<accession>A0A7Y0Q8A5</accession>
<feature type="region of interest" description="Disordered" evidence="1">
    <location>
        <begin position="243"/>
        <end position="271"/>
    </location>
</feature>
<keyword evidence="3" id="KW-1185">Reference proteome</keyword>
<comment type="caution">
    <text evidence="2">The sequence shown here is derived from an EMBL/GenBank/DDBJ whole genome shotgun (WGS) entry which is preliminary data.</text>
</comment>
<dbReference type="AlphaFoldDB" id="A0A7Y0Q8A5"/>
<dbReference type="Pfam" id="PF12118">
    <property type="entry name" value="SprA-related"/>
    <property type="match status" value="1"/>
</dbReference>
<protein>
    <recommendedName>
        <fullName evidence="4">Catalase</fullName>
    </recommendedName>
</protein>
<dbReference type="EMBL" id="JABBXH010000006">
    <property type="protein sequence ID" value="NMP33021.1"/>
    <property type="molecule type" value="Genomic_DNA"/>
</dbReference>
<dbReference type="Proteomes" id="UP000568664">
    <property type="component" value="Unassembled WGS sequence"/>
</dbReference>
<dbReference type="InterPro" id="IPR021973">
    <property type="entry name" value="SprA-related"/>
</dbReference>
<evidence type="ECO:0008006" key="4">
    <source>
        <dbReference type="Google" id="ProtNLM"/>
    </source>
</evidence>